<evidence type="ECO:0000256" key="18">
    <source>
        <dbReference type="RuleBase" id="RU003403"/>
    </source>
</evidence>
<keyword evidence="9 18" id="KW-0999">Mitochondrion inner membrane</keyword>
<feature type="transmembrane region" description="Helical" evidence="18">
    <location>
        <begin position="261"/>
        <end position="282"/>
    </location>
</feature>
<keyword evidence="12 18" id="KW-1133">Transmembrane helix</keyword>
<comment type="function">
    <text evidence="1">Core subunit of the mitochondrial membrane respiratory chain NADH dehydrogenase (Complex I) that is believed to belong to the minimal assembly required for catalysis. Complex I functions in the transfer of electrons from NADH to the respiratory chain. The immediate electron acceptor for the enzyme is believed to be ubiquinone.</text>
</comment>
<evidence type="ECO:0000256" key="2">
    <source>
        <dbReference type="ARBA" id="ARBA00004448"/>
    </source>
</evidence>
<evidence type="ECO:0000256" key="15">
    <source>
        <dbReference type="ARBA" id="ARBA00023128"/>
    </source>
</evidence>
<keyword evidence="7 18" id="KW-0679">Respiratory chain</keyword>
<feature type="transmembrane region" description="Helical" evidence="18">
    <location>
        <begin position="303"/>
        <end position="323"/>
    </location>
</feature>
<dbReference type="RefSeq" id="YP_009643428.1">
    <property type="nucleotide sequence ID" value="NC_042434.1"/>
</dbReference>
<dbReference type="EMBL" id="KX345784">
    <property type="protein sequence ID" value="APO08858.1"/>
    <property type="molecule type" value="Genomic_DNA"/>
</dbReference>
<name>A0A4Y1JVU0_9HEMI</name>
<feature type="transmembrane region" description="Helical" evidence="18">
    <location>
        <begin position="190"/>
        <end position="209"/>
    </location>
</feature>
<evidence type="ECO:0000256" key="8">
    <source>
        <dbReference type="ARBA" id="ARBA00022692"/>
    </source>
</evidence>
<keyword evidence="8 18" id="KW-0812">Transmembrane</keyword>
<evidence type="ECO:0000256" key="5">
    <source>
        <dbReference type="ARBA" id="ARBA00021008"/>
    </source>
</evidence>
<dbReference type="EC" id="7.1.1.2" evidence="4 18"/>
<feature type="transmembrane region" description="Helical" evidence="18">
    <location>
        <begin position="55"/>
        <end position="75"/>
    </location>
</feature>
<feature type="transmembrane region" description="Helical" evidence="18">
    <location>
        <begin position="230"/>
        <end position="249"/>
    </location>
</feature>
<evidence type="ECO:0000256" key="11">
    <source>
        <dbReference type="ARBA" id="ARBA00022982"/>
    </source>
</evidence>
<keyword evidence="10 18" id="KW-1278">Translocase</keyword>
<evidence type="ECO:0000256" key="10">
    <source>
        <dbReference type="ARBA" id="ARBA00022967"/>
    </source>
</evidence>
<keyword evidence="16 18" id="KW-0472">Membrane</keyword>
<feature type="transmembrane region" description="Helical" evidence="18">
    <location>
        <begin position="168"/>
        <end position="184"/>
    </location>
</feature>
<dbReference type="InterPro" id="IPR050175">
    <property type="entry name" value="Complex_I_Subunit_2"/>
</dbReference>
<keyword evidence="6" id="KW-0813">Transport</keyword>
<evidence type="ECO:0000256" key="3">
    <source>
        <dbReference type="ARBA" id="ARBA00007012"/>
    </source>
</evidence>
<keyword evidence="14 18" id="KW-0830">Ubiquinone</keyword>
<keyword evidence="15 18" id="KW-0496">Mitochondrion</keyword>
<dbReference type="AlphaFoldDB" id="A0A4Y1JVU0"/>
<feature type="domain" description="NADH:quinone oxidoreductase/Mrp antiporter transmembrane" evidence="19">
    <location>
        <begin position="22"/>
        <end position="277"/>
    </location>
</feature>
<evidence type="ECO:0000256" key="7">
    <source>
        <dbReference type="ARBA" id="ARBA00022660"/>
    </source>
</evidence>
<dbReference type="GO" id="GO:0005743">
    <property type="term" value="C:mitochondrial inner membrane"/>
    <property type="evidence" value="ECO:0007669"/>
    <property type="project" value="UniProtKB-SubCell"/>
</dbReference>
<feature type="transmembrane region" description="Helical" evidence="18">
    <location>
        <begin position="144"/>
        <end position="161"/>
    </location>
</feature>
<evidence type="ECO:0000313" key="20">
    <source>
        <dbReference type="EMBL" id="APO08858.1"/>
    </source>
</evidence>
<sequence length="328" mass="38560">MNFNKIIFILIMVTSTVTTMSANNWLGMWMGMEINLMSFIPLIHMKKNKKTSQGCMIYFLSQSIGSILLLFSILINKFIMYNAVEELSQMIMTVSLMIKLASAPFHMWLPEMMVYLNWTNCFLLMTWQKMAPLTILSFNPNNMVMINIVLSSMLGAIGGLNQTSMRKIMAYSSINHLSWIMMMMMMEKSWYTYMLIYTIIIMLMMMLLMKKNIYFMNQITSYKLTMMEKVTISSLMMSMGGMPPFMGFIPKWMVMQNMINSQLWLIMLVMVLMSLLTLFYYIRMFFPMIMIYNTKIKWSKTQLNTNKMITIIFSTNLMLPLVLTMPMF</sequence>
<evidence type="ECO:0000256" key="9">
    <source>
        <dbReference type="ARBA" id="ARBA00022792"/>
    </source>
</evidence>
<evidence type="ECO:0000256" key="12">
    <source>
        <dbReference type="ARBA" id="ARBA00022989"/>
    </source>
</evidence>
<dbReference type="GO" id="GO:0008137">
    <property type="term" value="F:NADH dehydrogenase (ubiquinone) activity"/>
    <property type="evidence" value="ECO:0007669"/>
    <property type="project" value="UniProtKB-EC"/>
</dbReference>
<comment type="catalytic activity">
    <reaction evidence="17 18">
        <text>a ubiquinone + NADH + 5 H(+)(in) = a ubiquinol + NAD(+) + 4 H(+)(out)</text>
        <dbReference type="Rhea" id="RHEA:29091"/>
        <dbReference type="Rhea" id="RHEA-COMP:9565"/>
        <dbReference type="Rhea" id="RHEA-COMP:9566"/>
        <dbReference type="ChEBI" id="CHEBI:15378"/>
        <dbReference type="ChEBI" id="CHEBI:16389"/>
        <dbReference type="ChEBI" id="CHEBI:17976"/>
        <dbReference type="ChEBI" id="CHEBI:57540"/>
        <dbReference type="ChEBI" id="CHEBI:57945"/>
        <dbReference type="EC" id="7.1.1.2"/>
    </reaction>
</comment>
<geneLocation type="mitochondrion" evidence="20"/>
<dbReference type="PANTHER" id="PTHR46552">
    <property type="entry name" value="NADH-UBIQUINONE OXIDOREDUCTASE CHAIN 2"/>
    <property type="match status" value="1"/>
</dbReference>
<protein>
    <recommendedName>
        <fullName evidence="5 18">NADH-ubiquinone oxidoreductase chain 2</fullName>
        <ecNumber evidence="4 18">7.1.1.2</ecNumber>
    </recommendedName>
</protein>
<evidence type="ECO:0000256" key="4">
    <source>
        <dbReference type="ARBA" id="ARBA00012944"/>
    </source>
</evidence>
<feature type="transmembrane region" description="Helical" evidence="18">
    <location>
        <begin position="6"/>
        <end position="26"/>
    </location>
</feature>
<dbReference type="InterPro" id="IPR003917">
    <property type="entry name" value="NADH_UbQ_OxRdtase_chain2"/>
</dbReference>
<evidence type="ECO:0000256" key="1">
    <source>
        <dbReference type="ARBA" id="ARBA00003257"/>
    </source>
</evidence>
<reference evidence="20" key="2">
    <citation type="journal article" date="2019" name="Syst. Entomol.">
        <title>Higher-level phylogeny and evolutionary history of Pentatomomorpha (Hemiptera: Heteroptera) inferred from mitochondrial genome sequences.</title>
        <authorList>
            <person name="Liu Y."/>
            <person name="Li H."/>
            <person name="Song F."/>
            <person name="Zhao Y."/>
            <person name="Wilson J.-J."/>
            <person name="Cai W."/>
        </authorList>
    </citation>
    <scope>NUCLEOTIDE SEQUENCE</scope>
</reference>
<comment type="subcellular location">
    <subcellularLocation>
        <location evidence="2 18">Mitochondrion inner membrane</location>
        <topology evidence="2 18">Multi-pass membrane protein</topology>
    </subcellularLocation>
</comment>
<organism evidence="20">
    <name type="scientific">Melamphaus rubrocinctus</name>
    <dbReference type="NCBI Taxonomy" id="238647"/>
    <lineage>
        <taxon>Eukaryota</taxon>
        <taxon>Metazoa</taxon>
        <taxon>Ecdysozoa</taxon>
        <taxon>Arthropoda</taxon>
        <taxon>Hexapoda</taxon>
        <taxon>Insecta</taxon>
        <taxon>Pterygota</taxon>
        <taxon>Neoptera</taxon>
        <taxon>Paraneoptera</taxon>
        <taxon>Hemiptera</taxon>
        <taxon>Heteroptera</taxon>
        <taxon>Panheteroptera</taxon>
        <taxon>Pentatomomorpha</taxon>
        <taxon>Pyrrhocoroidea</taxon>
        <taxon>Pyrrhocoridae</taxon>
        <taxon>Melamphaus</taxon>
    </lineage>
</organism>
<evidence type="ECO:0000259" key="19">
    <source>
        <dbReference type="Pfam" id="PF00361"/>
    </source>
</evidence>
<evidence type="ECO:0000256" key="6">
    <source>
        <dbReference type="ARBA" id="ARBA00022448"/>
    </source>
</evidence>
<evidence type="ECO:0000256" key="14">
    <source>
        <dbReference type="ARBA" id="ARBA00023075"/>
    </source>
</evidence>
<accession>A0A4Y1JVU0</accession>
<dbReference type="PANTHER" id="PTHR46552:SF1">
    <property type="entry name" value="NADH-UBIQUINONE OXIDOREDUCTASE CHAIN 2"/>
    <property type="match status" value="1"/>
</dbReference>
<gene>
    <name evidence="20" type="primary">ND2</name>
</gene>
<reference evidence="20" key="1">
    <citation type="submission" date="2016-05" db="EMBL/GenBank/DDBJ databases">
        <authorList>
            <person name="Yang C."/>
            <person name="Li H."/>
            <person name="Cai W.Z."/>
        </authorList>
    </citation>
    <scope>NUCLEOTIDE SEQUENCE</scope>
</reference>
<dbReference type="PRINTS" id="PR01436">
    <property type="entry name" value="NADHDHGNASE2"/>
</dbReference>
<dbReference type="GeneID" id="41699049"/>
<dbReference type="CTD" id="4536"/>
<feature type="transmembrane region" description="Helical" evidence="18">
    <location>
        <begin position="87"/>
        <end position="109"/>
    </location>
</feature>
<evidence type="ECO:0000256" key="16">
    <source>
        <dbReference type="ARBA" id="ARBA00023136"/>
    </source>
</evidence>
<evidence type="ECO:0000256" key="13">
    <source>
        <dbReference type="ARBA" id="ARBA00023027"/>
    </source>
</evidence>
<keyword evidence="11 18" id="KW-0249">Electron transport</keyword>
<proteinExistence type="inferred from homology"/>
<keyword evidence="13 18" id="KW-0520">NAD</keyword>
<dbReference type="GO" id="GO:0006120">
    <property type="term" value="P:mitochondrial electron transport, NADH to ubiquinone"/>
    <property type="evidence" value="ECO:0007669"/>
    <property type="project" value="InterPro"/>
</dbReference>
<evidence type="ECO:0000256" key="17">
    <source>
        <dbReference type="ARBA" id="ARBA00049551"/>
    </source>
</evidence>
<dbReference type="Pfam" id="PF00361">
    <property type="entry name" value="Proton_antipo_M"/>
    <property type="match status" value="1"/>
</dbReference>
<comment type="similarity">
    <text evidence="3 18">Belongs to the complex I subunit 2 family.</text>
</comment>
<dbReference type="InterPro" id="IPR001750">
    <property type="entry name" value="ND/Mrp_TM"/>
</dbReference>
<comment type="function">
    <text evidence="18">Core subunit of the mitochondrial membrane respiratory chain NADH dehydrogenase (Complex I) which catalyzes electron transfer from NADH through the respiratory chain, using ubiquinone as an electron acceptor. Essential for the catalytic activity and assembly of complex I.</text>
</comment>